<protein>
    <recommendedName>
        <fullName evidence="4">Carboxypeptidase regulatory-like domain-containing protein</fullName>
    </recommendedName>
</protein>
<dbReference type="SUPFAM" id="SSF103647">
    <property type="entry name" value="TSP type-3 repeat"/>
    <property type="match status" value="1"/>
</dbReference>
<organism evidence="2 3">
    <name type="scientific">Winogradskyella haliclonae</name>
    <dbReference type="NCBI Taxonomy" id="2048558"/>
    <lineage>
        <taxon>Bacteria</taxon>
        <taxon>Pseudomonadati</taxon>
        <taxon>Bacteroidota</taxon>
        <taxon>Flavobacteriia</taxon>
        <taxon>Flavobacteriales</taxon>
        <taxon>Flavobacteriaceae</taxon>
        <taxon>Winogradskyella</taxon>
    </lineage>
</organism>
<evidence type="ECO:0008006" key="4">
    <source>
        <dbReference type="Google" id="ProtNLM"/>
    </source>
</evidence>
<gene>
    <name evidence="2" type="ORF">GCM10011444_05700</name>
</gene>
<dbReference type="RefSeq" id="WP_188373187.1">
    <property type="nucleotide sequence ID" value="NZ_BMDQ01000001.1"/>
</dbReference>
<feature type="compositionally biased region" description="Acidic residues" evidence="1">
    <location>
        <begin position="466"/>
        <end position="492"/>
    </location>
</feature>
<feature type="region of interest" description="Disordered" evidence="1">
    <location>
        <begin position="466"/>
        <end position="531"/>
    </location>
</feature>
<dbReference type="SUPFAM" id="SSF49464">
    <property type="entry name" value="Carboxypeptidase regulatory domain-like"/>
    <property type="match status" value="1"/>
</dbReference>
<dbReference type="Gene3D" id="4.10.1080.10">
    <property type="entry name" value="TSP type-3 repeat"/>
    <property type="match status" value="1"/>
</dbReference>
<accession>A0ABQ2BUV7</accession>
<evidence type="ECO:0000313" key="2">
    <source>
        <dbReference type="EMBL" id="GGI56261.1"/>
    </source>
</evidence>
<comment type="caution">
    <text evidence="2">The sequence shown here is derived from an EMBL/GenBank/DDBJ whole genome shotgun (WGS) entry which is preliminary data.</text>
</comment>
<dbReference type="InterPro" id="IPR028974">
    <property type="entry name" value="TSP_type-3_rpt"/>
</dbReference>
<name>A0ABQ2BUV7_9FLAO</name>
<dbReference type="PROSITE" id="PS51257">
    <property type="entry name" value="PROKAR_LIPOPROTEIN"/>
    <property type="match status" value="1"/>
</dbReference>
<sequence>MKNLIKYFSIGLLIFMFSCEDESFPYVPPVAEIPSDADFAENFGSQVSASFLGRIIDENNSPVEGVTIEIGNSTATTDAFGVFSIQNANVFERFAYIKAEKDGYIKGSRALVPSESEINQVQIMLLEKTVTETISSGESSVVSLSNGSEVTFDGNFITTSGSSYNGSVNVTVKHLSPDDNNMNVMMPGMLYAQNMSGNEVALETYGMLAVELTTSGGESLQLAENSRSRITVPLAADVTNPPSTIPLWYFDDINGYWKEDGQAILQGNQYIGEVSHFTFWNYDYPYPAVNLCITLRDTNGNPLPYTALDLYSELLNSTGTYGFTDSSGTECGLVPADEELTVTVYSPLCLDSPFTTTIGPFSFDVNTTVIVDLEDNITFEGNFLTCDGQDVTNGYVQLFINEVSQVIPVTDGSIDVAFNACGATSYTYKGIDLENNQETEVFTGVIDDTTTTINVGSFSACTVFEDSDSDSVPDTLEDVDGDNNLDNDDTDGDGIPNYLDQDDDGDGINTIDEDYDGDEDPTNDDTDSDGISNYLDDNDLNLFIGEIGGNGCEPVTYDFGALFANIYNIDSNEYVFYVTEADADAEINAITLPYSLPFTEAVQNPEIYVKATSTITGQSGIASVFLFLNDFDSDNDGLTDCEELTGVDNPNTNLIPSGTSDPNDPNDPNDTSNNGYDARCDSNFDGSVQFNLTSWNAFFLNGGNSNDIEISYHPCEMCALNNGGALNGLYNNITNPETIYVRRFDNSTGDLQILLLTLEVFDPPIIPDNLSIIECDGDNDGFATFNLNSIKTEINNANQNPNLINITFHLALGDAIDGVNPIGVDSFNNTQSTQQTIYVRAEFTDTGCSSSDPVELIVDSGC</sequence>
<reference evidence="3" key="1">
    <citation type="journal article" date="2019" name="Int. J. Syst. Evol. Microbiol.">
        <title>The Global Catalogue of Microorganisms (GCM) 10K type strain sequencing project: providing services to taxonomists for standard genome sequencing and annotation.</title>
        <authorList>
            <consortium name="The Broad Institute Genomics Platform"/>
            <consortium name="The Broad Institute Genome Sequencing Center for Infectious Disease"/>
            <person name="Wu L."/>
            <person name="Ma J."/>
        </authorList>
    </citation>
    <scope>NUCLEOTIDE SEQUENCE [LARGE SCALE GENOMIC DNA]</scope>
    <source>
        <strain evidence="3">CCM 8681</strain>
    </source>
</reference>
<dbReference type="EMBL" id="BMDQ01000001">
    <property type="protein sequence ID" value="GGI56261.1"/>
    <property type="molecule type" value="Genomic_DNA"/>
</dbReference>
<dbReference type="Proteomes" id="UP000624701">
    <property type="component" value="Unassembled WGS sequence"/>
</dbReference>
<feature type="compositionally biased region" description="Low complexity" evidence="1">
    <location>
        <begin position="656"/>
        <end position="675"/>
    </location>
</feature>
<feature type="compositionally biased region" description="Acidic residues" evidence="1">
    <location>
        <begin position="500"/>
        <end position="528"/>
    </location>
</feature>
<evidence type="ECO:0000256" key="1">
    <source>
        <dbReference type="SAM" id="MobiDB-lite"/>
    </source>
</evidence>
<dbReference type="InterPro" id="IPR008969">
    <property type="entry name" value="CarboxyPept-like_regulatory"/>
</dbReference>
<evidence type="ECO:0000313" key="3">
    <source>
        <dbReference type="Proteomes" id="UP000624701"/>
    </source>
</evidence>
<proteinExistence type="predicted"/>
<feature type="region of interest" description="Disordered" evidence="1">
    <location>
        <begin position="644"/>
        <end position="677"/>
    </location>
</feature>
<keyword evidence="3" id="KW-1185">Reference proteome</keyword>